<dbReference type="HAMAP" id="MF_00337">
    <property type="entry name" value="Exonuc_7_S"/>
    <property type="match status" value="1"/>
</dbReference>
<dbReference type="AlphaFoldDB" id="A0AA51X8F2"/>
<accession>A0AA51X8F2</accession>
<comment type="subcellular location">
    <subcellularLocation>
        <location evidence="6">Cytoplasm</location>
    </subcellularLocation>
</comment>
<dbReference type="GO" id="GO:0008855">
    <property type="term" value="F:exodeoxyribonuclease VII activity"/>
    <property type="evidence" value="ECO:0007669"/>
    <property type="project" value="UniProtKB-UniRule"/>
</dbReference>
<dbReference type="GO" id="GO:0009318">
    <property type="term" value="C:exodeoxyribonuclease VII complex"/>
    <property type="evidence" value="ECO:0007669"/>
    <property type="project" value="UniProtKB-UniRule"/>
</dbReference>
<evidence type="ECO:0000256" key="3">
    <source>
        <dbReference type="ARBA" id="ARBA00022722"/>
    </source>
</evidence>
<evidence type="ECO:0000256" key="2">
    <source>
        <dbReference type="ARBA" id="ARBA00022490"/>
    </source>
</evidence>
<dbReference type="InterPro" id="IPR037004">
    <property type="entry name" value="Exonuc_VII_ssu_sf"/>
</dbReference>
<dbReference type="GO" id="GO:0006308">
    <property type="term" value="P:DNA catabolic process"/>
    <property type="evidence" value="ECO:0007669"/>
    <property type="project" value="UniProtKB-UniRule"/>
</dbReference>
<dbReference type="KEGG" id="plei:Q9312_15775"/>
<dbReference type="PANTHER" id="PTHR34137:SF1">
    <property type="entry name" value="EXODEOXYRIBONUCLEASE 7 SMALL SUBUNIT"/>
    <property type="match status" value="1"/>
</dbReference>
<keyword evidence="5 6" id="KW-0269">Exonuclease</keyword>
<keyword evidence="3 6" id="KW-0540">Nuclease</keyword>
<keyword evidence="8" id="KW-1185">Reference proteome</keyword>
<dbReference type="PANTHER" id="PTHR34137">
    <property type="entry name" value="EXODEOXYRIBONUCLEASE 7 SMALL SUBUNIT"/>
    <property type="match status" value="1"/>
</dbReference>
<comment type="subunit">
    <text evidence="6">Heterooligomer composed of large and small subunits.</text>
</comment>
<organism evidence="7 8">
    <name type="scientific">Pleionea litopenaei</name>
    <dbReference type="NCBI Taxonomy" id="3070815"/>
    <lineage>
        <taxon>Bacteria</taxon>
        <taxon>Pseudomonadati</taxon>
        <taxon>Pseudomonadota</taxon>
        <taxon>Gammaproteobacteria</taxon>
        <taxon>Oceanospirillales</taxon>
        <taxon>Pleioneaceae</taxon>
        <taxon>Pleionea</taxon>
    </lineage>
</organism>
<dbReference type="GO" id="GO:0005829">
    <property type="term" value="C:cytosol"/>
    <property type="evidence" value="ECO:0007669"/>
    <property type="project" value="TreeGrafter"/>
</dbReference>
<dbReference type="Proteomes" id="UP001239782">
    <property type="component" value="Chromosome"/>
</dbReference>
<protein>
    <recommendedName>
        <fullName evidence="6">Exodeoxyribonuclease 7 small subunit</fullName>
        <ecNumber evidence="6">3.1.11.6</ecNumber>
    </recommendedName>
    <alternativeName>
        <fullName evidence="6">Exodeoxyribonuclease VII small subunit</fullName>
        <shortName evidence="6">Exonuclease VII small subunit</shortName>
    </alternativeName>
</protein>
<comment type="catalytic activity">
    <reaction evidence="6">
        <text>Exonucleolytic cleavage in either 5'- to 3'- or 3'- to 5'-direction to yield nucleoside 5'-phosphates.</text>
        <dbReference type="EC" id="3.1.11.6"/>
    </reaction>
</comment>
<dbReference type="EMBL" id="CP133548">
    <property type="protein sequence ID" value="WMS89243.1"/>
    <property type="molecule type" value="Genomic_DNA"/>
</dbReference>
<keyword evidence="4 6" id="KW-0378">Hydrolase</keyword>
<dbReference type="Pfam" id="PF02609">
    <property type="entry name" value="Exonuc_VII_S"/>
    <property type="match status" value="1"/>
</dbReference>
<dbReference type="NCBIfam" id="TIGR01280">
    <property type="entry name" value="xseB"/>
    <property type="match status" value="1"/>
</dbReference>
<proteinExistence type="inferred from homology"/>
<evidence type="ECO:0000256" key="1">
    <source>
        <dbReference type="ARBA" id="ARBA00009998"/>
    </source>
</evidence>
<dbReference type="EC" id="3.1.11.6" evidence="6"/>
<name>A0AA51X8F2_9GAMM</name>
<dbReference type="SUPFAM" id="SSF116842">
    <property type="entry name" value="XseB-like"/>
    <property type="match status" value="1"/>
</dbReference>
<reference evidence="7 8" key="1">
    <citation type="submission" date="2023-08" db="EMBL/GenBank/DDBJ databases">
        <title>Pleionea litopenaei sp. nov., isolated from stomach of juvenile Litopenaeus vannamei.</title>
        <authorList>
            <person name="Rho A.M."/>
            <person name="Hwang C.Y."/>
        </authorList>
    </citation>
    <scope>NUCLEOTIDE SEQUENCE [LARGE SCALE GENOMIC DNA]</scope>
    <source>
        <strain evidence="7 8">HL-JVS1</strain>
    </source>
</reference>
<evidence type="ECO:0000256" key="5">
    <source>
        <dbReference type="ARBA" id="ARBA00022839"/>
    </source>
</evidence>
<comment type="similarity">
    <text evidence="1 6">Belongs to the XseB family.</text>
</comment>
<evidence type="ECO:0000256" key="4">
    <source>
        <dbReference type="ARBA" id="ARBA00022801"/>
    </source>
</evidence>
<evidence type="ECO:0000313" key="7">
    <source>
        <dbReference type="EMBL" id="WMS89243.1"/>
    </source>
</evidence>
<dbReference type="PIRSF" id="PIRSF006488">
    <property type="entry name" value="Exonuc_VII_S"/>
    <property type="match status" value="1"/>
</dbReference>
<sequence length="84" mass="9454">MMSKQPSKTSFESQLAELESIVEKMEQGDLPLEEALKQFEKGVSLTKNCQSLLENARQRIQVLSQDQQLQDFSVAEDGADYSAE</sequence>
<dbReference type="Gene3D" id="1.10.287.1040">
    <property type="entry name" value="Exonuclease VII, small subunit"/>
    <property type="match status" value="1"/>
</dbReference>
<dbReference type="InterPro" id="IPR003761">
    <property type="entry name" value="Exonuc_VII_S"/>
</dbReference>
<comment type="function">
    <text evidence="6">Bidirectionally degrades single-stranded DNA into large acid-insoluble oligonucleotides, which are then degraded further into small acid-soluble oligonucleotides.</text>
</comment>
<gene>
    <name evidence="6" type="primary">xseB</name>
    <name evidence="7" type="ORF">Q9312_15775</name>
</gene>
<evidence type="ECO:0000256" key="6">
    <source>
        <dbReference type="HAMAP-Rule" id="MF_00337"/>
    </source>
</evidence>
<dbReference type="NCBIfam" id="NF002140">
    <property type="entry name" value="PRK00977.1-4"/>
    <property type="match status" value="1"/>
</dbReference>
<evidence type="ECO:0000313" key="8">
    <source>
        <dbReference type="Proteomes" id="UP001239782"/>
    </source>
</evidence>
<keyword evidence="2 6" id="KW-0963">Cytoplasm</keyword>